<dbReference type="Gene3D" id="3.40.50.720">
    <property type="entry name" value="NAD(P)-binding Rossmann-like Domain"/>
    <property type="match status" value="1"/>
</dbReference>
<gene>
    <name evidence="5" type="ORF">BA724_01165</name>
</gene>
<dbReference type="Proteomes" id="UP000095658">
    <property type="component" value="Unassembled WGS sequence"/>
</dbReference>
<organism evidence="5 6">
    <name type="scientific">Domibacillus iocasae</name>
    <dbReference type="NCBI Taxonomy" id="1714016"/>
    <lineage>
        <taxon>Bacteria</taxon>
        <taxon>Bacillati</taxon>
        <taxon>Bacillota</taxon>
        <taxon>Bacilli</taxon>
        <taxon>Bacillales</taxon>
        <taxon>Bacillaceae</taxon>
        <taxon>Domibacillus</taxon>
    </lineage>
</organism>
<dbReference type="EMBL" id="MAMP01000001">
    <property type="protein sequence ID" value="OES46699.1"/>
    <property type="molecule type" value="Genomic_DNA"/>
</dbReference>
<dbReference type="Pfam" id="PF02894">
    <property type="entry name" value="GFO_IDH_MocA_C"/>
    <property type="match status" value="1"/>
</dbReference>
<dbReference type="InterPro" id="IPR000683">
    <property type="entry name" value="Gfo/Idh/MocA-like_OxRdtase_N"/>
</dbReference>
<dbReference type="GO" id="GO:0016491">
    <property type="term" value="F:oxidoreductase activity"/>
    <property type="evidence" value="ECO:0007669"/>
    <property type="project" value="UniProtKB-KW"/>
</dbReference>
<dbReference type="RefSeq" id="WP_069936862.1">
    <property type="nucleotide sequence ID" value="NZ_MAMP01000001.1"/>
</dbReference>
<evidence type="ECO:0000256" key="2">
    <source>
        <dbReference type="ARBA" id="ARBA00023002"/>
    </source>
</evidence>
<dbReference type="AlphaFoldDB" id="A0A1E7DUK4"/>
<evidence type="ECO:0000259" key="3">
    <source>
        <dbReference type="Pfam" id="PF01408"/>
    </source>
</evidence>
<evidence type="ECO:0000313" key="6">
    <source>
        <dbReference type="Proteomes" id="UP000095658"/>
    </source>
</evidence>
<comment type="caution">
    <text evidence="5">The sequence shown here is derived from an EMBL/GenBank/DDBJ whole genome shotgun (WGS) entry which is preliminary data.</text>
</comment>
<dbReference type="STRING" id="1714016.BA724_01165"/>
<proteinExistence type="inferred from homology"/>
<name>A0A1E7DUK4_9BACI</name>
<dbReference type="Gene3D" id="3.30.360.10">
    <property type="entry name" value="Dihydrodipicolinate Reductase, domain 2"/>
    <property type="match status" value="1"/>
</dbReference>
<reference evidence="5 6" key="1">
    <citation type="submission" date="2016-06" db="EMBL/GenBank/DDBJ databases">
        <title>Domibacillus iocasae genome sequencing.</title>
        <authorList>
            <person name="Verma A."/>
            <person name="Pal Y."/>
            <person name="Ojha A.K."/>
            <person name="Krishnamurthi S."/>
        </authorList>
    </citation>
    <scope>NUCLEOTIDE SEQUENCE [LARGE SCALE GENOMIC DNA]</scope>
    <source>
        <strain evidence="5 6">DSM 29979</strain>
    </source>
</reference>
<dbReference type="GO" id="GO:0000166">
    <property type="term" value="F:nucleotide binding"/>
    <property type="evidence" value="ECO:0007669"/>
    <property type="project" value="InterPro"/>
</dbReference>
<dbReference type="InterPro" id="IPR051317">
    <property type="entry name" value="Gfo/Idh/MocA_oxidoreduct"/>
</dbReference>
<comment type="similarity">
    <text evidence="1">Belongs to the Gfo/Idh/MocA family.</text>
</comment>
<dbReference type="PANTHER" id="PTHR43708">
    <property type="entry name" value="CONSERVED EXPRESSED OXIDOREDUCTASE (EUROFUNG)"/>
    <property type="match status" value="1"/>
</dbReference>
<dbReference type="InterPro" id="IPR004104">
    <property type="entry name" value="Gfo/Idh/MocA-like_OxRdtase_C"/>
</dbReference>
<dbReference type="SUPFAM" id="SSF51735">
    <property type="entry name" value="NAD(P)-binding Rossmann-fold domains"/>
    <property type="match status" value="1"/>
</dbReference>
<dbReference type="InterPro" id="IPR036291">
    <property type="entry name" value="NAD(P)-bd_dom_sf"/>
</dbReference>
<evidence type="ECO:0000259" key="4">
    <source>
        <dbReference type="Pfam" id="PF02894"/>
    </source>
</evidence>
<dbReference type="OrthoDB" id="9815825at2"/>
<evidence type="ECO:0000313" key="5">
    <source>
        <dbReference type="EMBL" id="OES46699.1"/>
    </source>
</evidence>
<dbReference type="Pfam" id="PF01408">
    <property type="entry name" value="GFO_IDH_MocA"/>
    <property type="match status" value="1"/>
</dbReference>
<evidence type="ECO:0000256" key="1">
    <source>
        <dbReference type="ARBA" id="ARBA00010928"/>
    </source>
</evidence>
<keyword evidence="6" id="KW-1185">Reference proteome</keyword>
<sequence>MTAIGTALSGYGFSGSTFHAPFLEEMDEYNLISVLSSNKDKVKKKLPAVEVVQRIEDIAVRSDVELVVITTPSSLHFDIAKKLLEAGKHVVVEKPMVATMKEAEELTSCAKEHNVMLSVYQNRRYDGNFLTVKKLMDEGTLGDIYLYEAHYDRFEPVVTTGWREENKPASGILYDLGAHLIDQAISLFGVPDSVTADIQRQRPNAVVDDYFHIILTYGIKRVILHSCMMAFEQGPKYKVHGTLGTFMKKGEDPQEDELLEGKRPDGADWGMDPLHQYGTLYTSSGSEKVVTLPGDYRHYYQDIYECIRHGKPCPVTGEDGVKTIRIIEAARASSREKRTIQI</sequence>
<protein>
    <submittedName>
        <fullName evidence="5">Oxidoreductase</fullName>
    </submittedName>
</protein>
<dbReference type="NCBIfam" id="NF008607">
    <property type="entry name" value="PRK11579.1"/>
    <property type="match status" value="1"/>
</dbReference>
<feature type="domain" description="Gfo/Idh/MocA-like oxidoreductase C-terminal" evidence="4">
    <location>
        <begin position="133"/>
        <end position="342"/>
    </location>
</feature>
<keyword evidence="2" id="KW-0560">Oxidoreductase</keyword>
<accession>A0A1E7DUK4</accession>
<dbReference type="PANTHER" id="PTHR43708:SF5">
    <property type="entry name" value="CONSERVED EXPRESSED OXIDOREDUCTASE (EUROFUNG)-RELATED"/>
    <property type="match status" value="1"/>
</dbReference>
<feature type="domain" description="Gfo/Idh/MocA-like oxidoreductase N-terminal" evidence="3">
    <location>
        <begin position="6"/>
        <end position="120"/>
    </location>
</feature>